<evidence type="ECO:0000313" key="3">
    <source>
        <dbReference type="Proteomes" id="UP000298493"/>
    </source>
</evidence>
<protein>
    <submittedName>
        <fullName evidence="2">Ferlin/Peroxisome membrane</fullName>
    </submittedName>
</protein>
<feature type="compositionally biased region" description="Acidic residues" evidence="1">
    <location>
        <begin position="516"/>
        <end position="525"/>
    </location>
</feature>
<feature type="region of interest" description="Disordered" evidence="1">
    <location>
        <begin position="463"/>
        <end position="579"/>
    </location>
</feature>
<evidence type="ECO:0000256" key="1">
    <source>
        <dbReference type="SAM" id="MobiDB-lite"/>
    </source>
</evidence>
<accession>A0A4Z1NPU4</accession>
<feature type="compositionally biased region" description="Basic and acidic residues" evidence="1">
    <location>
        <begin position="526"/>
        <end position="538"/>
    </location>
</feature>
<keyword evidence="3" id="KW-1185">Reference proteome</keyword>
<reference evidence="2 3" key="1">
    <citation type="submission" date="2019-04" db="EMBL/GenBank/DDBJ databases">
        <title>High contiguity whole genome sequence and gene annotation resource for two Venturia nashicola isolates.</title>
        <authorList>
            <person name="Prokchorchik M."/>
            <person name="Won K."/>
            <person name="Lee Y."/>
            <person name="Choi E.D."/>
            <person name="Segonzac C."/>
            <person name="Sohn K.H."/>
        </authorList>
    </citation>
    <scope>NUCLEOTIDE SEQUENCE [LARGE SCALE GENOMIC DNA]</scope>
    <source>
        <strain evidence="2 3">PRI2</strain>
    </source>
</reference>
<feature type="compositionally biased region" description="Basic and acidic residues" evidence="1">
    <location>
        <begin position="481"/>
        <end position="497"/>
    </location>
</feature>
<name>A0A4Z1NPU4_9PEZI</name>
<dbReference type="STRING" id="86259.A0A4Z1NPU4"/>
<feature type="compositionally biased region" description="Polar residues" evidence="1">
    <location>
        <begin position="100"/>
        <end position="113"/>
    </location>
</feature>
<feature type="region of interest" description="Disordered" evidence="1">
    <location>
        <begin position="1"/>
        <end position="22"/>
    </location>
</feature>
<evidence type="ECO:0000313" key="2">
    <source>
        <dbReference type="EMBL" id="TID16608.1"/>
    </source>
</evidence>
<sequence length="579" mass="66346">MSAESLHVQTDALPSTPTATAGPITLIDRTKTYSEEDAIARADTESDVPSQLAKSLTGAISRNLTHGSLRPGQRHRYQRSRWQEGRFSRSSNFSSEENHPTSALNDGQNSTTAPAPPTEHEDDTWGQVRMKRNISKHMKGLARKSGNKIKHVNDANAQIDILYENQRGLFLFGIPKFSSNSLLQFDPSSWVESDFKPSAVDITNAQVPDPSWEWAWRTWYVDMSRDVDEEGWEYSFWFGNSCAWHGTHPWFHSFVRRRRWLRKRVRRHTHHRKDPLAEGHALNSDYFTIHSQPRRRSSDERDDESSVRAAQIRSPNKIDGARSPEHADDGDDDQHDGDVRDIPTLLRALKRASIDREKIVLIEQFLEQGGDELYYLGENMSDIMSLLVFQSSRQQLLSILTHKIGSAKAHRDEHKARQEVEDQAESRYIDNMLNAFQAADDHCKRLEYWSDLREMSRKGEISGDAAQGWGHTWQRSGSVGRESRALEDQSRKPENDKGKRRARLNSDVFYTAQENVPEELAEEEKDERKMEAAKKQAESRQLTEVGEAGERREEERRKPAKLTAFSDDEDHSGSLNEGT</sequence>
<organism evidence="2 3">
    <name type="scientific">Venturia nashicola</name>
    <dbReference type="NCBI Taxonomy" id="86259"/>
    <lineage>
        <taxon>Eukaryota</taxon>
        <taxon>Fungi</taxon>
        <taxon>Dikarya</taxon>
        <taxon>Ascomycota</taxon>
        <taxon>Pezizomycotina</taxon>
        <taxon>Dothideomycetes</taxon>
        <taxon>Pleosporomycetidae</taxon>
        <taxon>Venturiales</taxon>
        <taxon>Venturiaceae</taxon>
        <taxon>Venturia</taxon>
    </lineage>
</organism>
<dbReference type="AlphaFoldDB" id="A0A4Z1NPU4"/>
<feature type="compositionally biased region" description="Basic and acidic residues" evidence="1">
    <location>
        <begin position="548"/>
        <end position="557"/>
    </location>
</feature>
<feature type="region of interest" description="Disordered" evidence="1">
    <location>
        <begin position="291"/>
        <end position="339"/>
    </location>
</feature>
<gene>
    <name evidence="2" type="ORF">E6O75_ATG11726</name>
</gene>
<feature type="region of interest" description="Disordered" evidence="1">
    <location>
        <begin position="62"/>
        <end position="127"/>
    </location>
</feature>
<comment type="caution">
    <text evidence="2">The sequence shown here is derived from an EMBL/GenBank/DDBJ whole genome shotgun (WGS) entry which is preliminary data.</text>
</comment>
<dbReference type="Proteomes" id="UP000298493">
    <property type="component" value="Unassembled WGS sequence"/>
</dbReference>
<proteinExistence type="predicted"/>
<dbReference type="EMBL" id="SNSC02000018">
    <property type="protein sequence ID" value="TID16608.1"/>
    <property type="molecule type" value="Genomic_DNA"/>
</dbReference>